<keyword evidence="3" id="KW-1185">Reference proteome</keyword>
<evidence type="ECO:0000313" key="3">
    <source>
        <dbReference type="Proteomes" id="UP001304515"/>
    </source>
</evidence>
<dbReference type="RefSeq" id="WP_313322363.1">
    <property type="nucleotide sequence ID" value="NZ_CP134878.1"/>
</dbReference>
<organism evidence="2 3">
    <name type="scientific">Flavobacterium capsici</name>
    <dbReference type="NCBI Taxonomy" id="3075618"/>
    <lineage>
        <taxon>Bacteria</taxon>
        <taxon>Pseudomonadati</taxon>
        <taxon>Bacteroidota</taxon>
        <taxon>Flavobacteriia</taxon>
        <taxon>Flavobacteriales</taxon>
        <taxon>Flavobacteriaceae</taxon>
        <taxon>Flavobacterium</taxon>
    </lineage>
</organism>
<reference evidence="2 3" key="1">
    <citation type="submission" date="2023-09" db="EMBL/GenBank/DDBJ databases">
        <title>Flavobacterium sp. a novel bacteria isolate from Pepper rhizosphere.</title>
        <authorList>
            <person name="Peng Y."/>
            <person name="Lee J."/>
        </authorList>
    </citation>
    <scope>NUCLEOTIDE SEQUENCE [LARGE SCALE GENOMIC DNA]</scope>
    <source>
        <strain evidence="1">PMR2A8</strain>
        <strain evidence="2 3">PMTSA4</strain>
    </source>
</reference>
<dbReference type="InterPro" id="IPR008969">
    <property type="entry name" value="CarboxyPept-like_regulatory"/>
</dbReference>
<dbReference type="Gene3D" id="2.60.40.1120">
    <property type="entry name" value="Carboxypeptidase-like, regulatory domain"/>
    <property type="match status" value="1"/>
</dbReference>
<keyword evidence="2" id="KW-0121">Carboxypeptidase</keyword>
<dbReference type="GO" id="GO:0004180">
    <property type="term" value="F:carboxypeptidase activity"/>
    <property type="evidence" value="ECO:0007669"/>
    <property type="project" value="UniProtKB-KW"/>
</dbReference>
<gene>
    <name evidence="2" type="ORF">RN605_03815</name>
    <name evidence="1" type="ORF">RN608_10515</name>
</gene>
<dbReference type="SUPFAM" id="SSF49464">
    <property type="entry name" value="Carboxypeptidase regulatory domain-like"/>
    <property type="match status" value="1"/>
</dbReference>
<evidence type="ECO:0000313" key="1">
    <source>
        <dbReference type="EMBL" id="WNM18443.1"/>
    </source>
</evidence>
<accession>A0AA96EWH7</accession>
<accession>A0AA96F1K5</accession>
<dbReference type="AlphaFoldDB" id="A0AA96F1K5"/>
<evidence type="ECO:0000313" key="2">
    <source>
        <dbReference type="EMBL" id="WNM22494.1"/>
    </source>
</evidence>
<proteinExistence type="predicted"/>
<dbReference type="Pfam" id="PF13620">
    <property type="entry name" value="CarboxypepD_reg"/>
    <property type="match status" value="1"/>
</dbReference>
<dbReference type="EMBL" id="CP134878">
    <property type="protein sequence ID" value="WNM18443.1"/>
    <property type="molecule type" value="Genomic_DNA"/>
</dbReference>
<keyword evidence="2" id="KW-0378">Hydrolase</keyword>
<keyword evidence="2" id="KW-0645">Protease</keyword>
<dbReference type="KEGG" id="fcj:RN605_03815"/>
<name>A0AA96F1K5_9FLAO</name>
<dbReference type="Proteomes" id="UP001304515">
    <property type="component" value="Chromosome"/>
</dbReference>
<protein>
    <submittedName>
        <fullName evidence="2">Carboxypeptidase-like regulatory domain-containing protein</fullName>
    </submittedName>
</protein>
<dbReference type="EMBL" id="CP134890">
    <property type="protein sequence ID" value="WNM22494.1"/>
    <property type="molecule type" value="Genomic_DNA"/>
</dbReference>
<sequence length="305" mass="34549">MTGRQIDKLTMLLVVSSVLKSTNATIIVQMPHMASLIEELDQHIDAINENYRTQTSNTKGIRMQKLTLRGELTALILEVAARMEAYTISINNKVLQKEIEQREYKIKKMREHTVTDLGNYIHERATALQAELAPFGVIPTLLTDLQEATIEYGIMVPKTRGAIVNKAISTMTIKQLLENIDLLMKRIDGLVIMLRFSEKEFYTQYFNSRKIITRGVRKNALHGQIKDEQGETLSAVTVTIVANTAIETQSGEKGNYLFRRLPEGVWPVTFSKLGYVSETIYLAIVPNSPHELSLQLKKQDLKMQA</sequence>